<reference evidence="1 2" key="1">
    <citation type="submission" date="2020-08" db="EMBL/GenBank/DDBJ databases">
        <authorList>
            <person name="Sun Q."/>
            <person name="Inoue M."/>
        </authorList>
    </citation>
    <scope>NUCLEOTIDE SEQUENCE [LARGE SCALE GENOMIC DNA]</scope>
    <source>
        <strain evidence="1 2">CCM 8938</strain>
    </source>
</reference>
<proteinExistence type="predicted"/>
<comment type="caution">
    <text evidence="1">The sequence shown here is derived from an EMBL/GenBank/DDBJ whole genome shotgun (WGS) entry which is preliminary data.</text>
</comment>
<dbReference type="InterPro" id="IPR014942">
    <property type="entry name" value="AbiEii"/>
</dbReference>
<protein>
    <submittedName>
        <fullName evidence="1">Nucleotidyl transferase AbiEii/AbiGii toxin family protein</fullName>
    </submittedName>
</protein>
<dbReference type="Pfam" id="PF08843">
    <property type="entry name" value="AbiEii"/>
    <property type="match status" value="1"/>
</dbReference>
<dbReference type="RefSeq" id="WP_187072643.1">
    <property type="nucleotide sequence ID" value="NZ_JACRYL010000017.1"/>
</dbReference>
<gene>
    <name evidence="1" type="ORF">H7U22_17490</name>
</gene>
<keyword evidence="1" id="KW-0808">Transferase</keyword>
<dbReference type="EMBL" id="JACRYL010000017">
    <property type="protein sequence ID" value="MBC6112220.1"/>
    <property type="molecule type" value="Genomic_DNA"/>
</dbReference>
<evidence type="ECO:0000313" key="1">
    <source>
        <dbReference type="EMBL" id="MBC6112220.1"/>
    </source>
</evidence>
<dbReference type="Proteomes" id="UP000652755">
    <property type="component" value="Unassembled WGS sequence"/>
</dbReference>
<keyword evidence="2" id="KW-1185">Reference proteome</keyword>
<evidence type="ECO:0000313" key="2">
    <source>
        <dbReference type="Proteomes" id="UP000652755"/>
    </source>
</evidence>
<name>A0ABR7KWM0_9SPHI</name>
<accession>A0ABR7KWM0</accession>
<organism evidence="1 2">
    <name type="scientific">Pedobacter fastidiosus</name>
    <dbReference type="NCBI Taxonomy" id="2765361"/>
    <lineage>
        <taxon>Bacteria</taxon>
        <taxon>Pseudomonadati</taxon>
        <taxon>Bacteroidota</taxon>
        <taxon>Sphingobacteriia</taxon>
        <taxon>Sphingobacteriales</taxon>
        <taxon>Sphingobacteriaceae</taxon>
        <taxon>Pedobacter</taxon>
    </lineage>
</organism>
<dbReference type="GO" id="GO:0016740">
    <property type="term" value="F:transferase activity"/>
    <property type="evidence" value="ECO:0007669"/>
    <property type="project" value="UniProtKB-KW"/>
</dbReference>
<sequence length="213" mass="24895">MLYWNTVSPLLKESLLKLNSAKELSEFRLVVGTALSLYLGHRISVDIDLFTDADYGSIDFSLIDSYLKKDFSYVAGDFGRNAAMGKSYLIGNSISEAVKLDIYYSMDPFFQDVYIEDNIRLATKPEIVAMKIDVVQRGGRKKDFWDLHEMLRFYTIPEMINFHRLRFEWTHNPEIIIKNFSNFTKADFDLNPICLYSKEWEFIKEDLEAALKY</sequence>